<keyword evidence="2" id="KW-1133">Transmembrane helix</keyword>
<gene>
    <name evidence="3" type="ORF">FW780_02300</name>
</gene>
<evidence type="ECO:0000313" key="4">
    <source>
        <dbReference type="Proteomes" id="UP000323082"/>
    </source>
</evidence>
<dbReference type="RefSeq" id="WP_149832022.1">
    <property type="nucleotide sequence ID" value="NZ_VUNZ01000001.1"/>
</dbReference>
<protein>
    <recommendedName>
        <fullName evidence="5">Lipoprotein</fullName>
    </recommendedName>
</protein>
<comment type="caution">
    <text evidence="3">The sequence shown here is derived from an EMBL/GenBank/DDBJ whole genome shotgun (WGS) entry which is preliminary data.</text>
</comment>
<proteinExistence type="predicted"/>
<dbReference type="EMBL" id="VUNZ01000001">
    <property type="protein sequence ID" value="KAA2223058.1"/>
    <property type="molecule type" value="Genomic_DNA"/>
</dbReference>
<keyword evidence="2" id="KW-0472">Membrane</keyword>
<feature type="region of interest" description="Disordered" evidence="1">
    <location>
        <begin position="38"/>
        <end position="59"/>
    </location>
</feature>
<organism evidence="3 4">
    <name type="scientific">Chryseobacterium sediminis</name>
    <dbReference type="NCBI Taxonomy" id="1679494"/>
    <lineage>
        <taxon>Bacteria</taxon>
        <taxon>Pseudomonadati</taxon>
        <taxon>Bacteroidota</taxon>
        <taxon>Flavobacteriia</taxon>
        <taxon>Flavobacteriales</taxon>
        <taxon>Weeksellaceae</taxon>
        <taxon>Chryseobacterium group</taxon>
        <taxon>Chryseobacterium</taxon>
    </lineage>
</organism>
<accession>A0A5B2U9Q4</accession>
<evidence type="ECO:0000256" key="1">
    <source>
        <dbReference type="SAM" id="MobiDB-lite"/>
    </source>
</evidence>
<feature type="transmembrane region" description="Helical" evidence="2">
    <location>
        <begin position="162"/>
        <end position="185"/>
    </location>
</feature>
<evidence type="ECO:0000313" key="3">
    <source>
        <dbReference type="EMBL" id="KAA2223058.1"/>
    </source>
</evidence>
<evidence type="ECO:0000256" key="2">
    <source>
        <dbReference type="SAM" id="Phobius"/>
    </source>
</evidence>
<name>A0A5B2U9Q4_9FLAO</name>
<reference evidence="3 4" key="1">
    <citation type="journal article" date="2015" name="Int. J. Syst. Evol. Microbiol.">
        <title>Chryseobacterium sediminis sp. nov., isolated from a river sediment.</title>
        <authorList>
            <person name="Kampfer P."/>
            <person name="Busse H.J."/>
            <person name="McInroy J.A."/>
            <person name="Glaeser S.P."/>
        </authorList>
    </citation>
    <scope>NUCLEOTIDE SEQUENCE [LARGE SCALE GENOMIC DNA]</scope>
    <source>
        <strain evidence="3 4">IMT-174</strain>
    </source>
</reference>
<dbReference type="Proteomes" id="UP000323082">
    <property type="component" value="Unassembled WGS sequence"/>
</dbReference>
<dbReference type="OrthoDB" id="1264202at2"/>
<evidence type="ECO:0008006" key="5">
    <source>
        <dbReference type="Google" id="ProtNLM"/>
    </source>
</evidence>
<dbReference type="AlphaFoldDB" id="A0A5B2U9Q4"/>
<sequence length="187" mass="21242">MRTAILITILIILTGCRTKKVITSKSAEIEQIQQTSSAKVESKVEKAEDKQQSKQSEILEQKKDNVTDFEVKGKAETGKPIEIYNIENGDTLQAIRVNGNADVHIRTKSSQLDHVKKEYNSESFIGRFKEFSENIVEENNIKKRVQEVKQKTKEIKATGFQAGFWVIMAILGVVAIVIFGIYKYFKK</sequence>
<keyword evidence="2" id="KW-0812">Transmembrane</keyword>
<feature type="compositionally biased region" description="Basic and acidic residues" evidence="1">
    <location>
        <begin position="40"/>
        <end position="59"/>
    </location>
</feature>
<dbReference type="PROSITE" id="PS51257">
    <property type="entry name" value="PROKAR_LIPOPROTEIN"/>
    <property type="match status" value="1"/>
</dbReference>